<dbReference type="Proteomes" id="UP001437256">
    <property type="component" value="Unassembled WGS sequence"/>
</dbReference>
<keyword evidence="2" id="KW-0472">Membrane</keyword>
<evidence type="ECO:0000259" key="3">
    <source>
        <dbReference type="SMART" id="SM00906"/>
    </source>
</evidence>
<dbReference type="SMART" id="SM00906">
    <property type="entry name" value="Fungal_trans"/>
    <property type="match status" value="1"/>
</dbReference>
<dbReference type="PANTHER" id="PTHR46910:SF38">
    <property type="entry name" value="ZN(2)-C6 FUNGAL-TYPE DOMAIN-CONTAINING PROTEIN"/>
    <property type="match status" value="1"/>
</dbReference>
<dbReference type="InterPro" id="IPR007219">
    <property type="entry name" value="XnlR_reg_dom"/>
</dbReference>
<sequence>MSPGQASSSTEEDDEDFFHLAIAEDLKKLSLTGNNMHERFFGPASSFAIFKSAHGAKQEITGRNGFHSHSHYKRPYFWCPPPWESETSDKPKLSFAFPDNSLLVSVVSLYFRHVNVHMPVLHEPTFKQKIMRGFHYENVDFGAVVLAVCALGARYSGDERAFAVPGHSLSAGWRWFEQLQSHHICTFKSPCLYELQFHCLTAMYILGTSSPSSSWNMIGIGIRRAVELGAHRRTVDGHKMTVDDEQKKRTFWVLVVLDRFVCNVLGRPSAIRDEDFDLDLPIECDDEYWENEDPEEAFKQPPGKPSYVSSFVATVKLCEILSFALRTVFPIRKPQLMMGLLTASWEQKMVTELDSALNEWKSTLPEHLHWKSDREAGLFFEQSAFIHSMYHVVQIQAHRRFVQKSSPLSFASLAICTHSAKSCIHVLDALTQRNSVMLPHVVFLGFMAGCLLLTNVWGSKRAGVKVDYTPAAQDVGKLIRVFQSCENHWMIAGKFADLVYELSRGLDEDPNPVNENNGTTFFPGPFDSEGSRRPPSDVGIAFNRMSASTFGGDSSLYVQQGVPDYLGAQVPPSGFQTAALTPSQTNSSVGTVFDMAIWNELYGAGSNRLEDWSSYAENMSSLDLDAFMQNNPDIFQ</sequence>
<keyword evidence="5" id="KW-1185">Reference proteome</keyword>
<keyword evidence="2" id="KW-0812">Transmembrane</keyword>
<dbReference type="PANTHER" id="PTHR46910">
    <property type="entry name" value="TRANSCRIPTION FACTOR PDR1"/>
    <property type="match status" value="1"/>
</dbReference>
<feature type="transmembrane region" description="Helical" evidence="2">
    <location>
        <begin position="437"/>
        <end position="457"/>
    </location>
</feature>
<dbReference type="EMBL" id="JBBXMP010000026">
    <property type="protein sequence ID" value="KAL0067350.1"/>
    <property type="molecule type" value="Genomic_DNA"/>
</dbReference>
<proteinExistence type="predicted"/>
<gene>
    <name evidence="4" type="primary">GIN1_28</name>
    <name evidence="4" type="ORF">AAF712_005578</name>
</gene>
<dbReference type="Pfam" id="PF04082">
    <property type="entry name" value="Fungal_trans"/>
    <property type="match status" value="1"/>
</dbReference>
<name>A0ABR3A072_9AGAR</name>
<comment type="caution">
    <text evidence="4">The sequence shown here is derived from an EMBL/GenBank/DDBJ whole genome shotgun (WGS) entry which is preliminary data.</text>
</comment>
<dbReference type="CDD" id="cd12148">
    <property type="entry name" value="fungal_TF_MHR"/>
    <property type="match status" value="1"/>
</dbReference>
<reference evidence="4 5" key="1">
    <citation type="submission" date="2024-05" db="EMBL/GenBank/DDBJ databases">
        <title>A draft genome resource for the thread blight pathogen Marasmius tenuissimus strain MS-2.</title>
        <authorList>
            <person name="Yulfo-Soto G.E."/>
            <person name="Baruah I.K."/>
            <person name="Amoako-Attah I."/>
            <person name="Bukari Y."/>
            <person name="Meinhardt L.W."/>
            <person name="Bailey B.A."/>
            <person name="Cohen S.P."/>
        </authorList>
    </citation>
    <scope>NUCLEOTIDE SEQUENCE [LARGE SCALE GENOMIC DNA]</scope>
    <source>
        <strain evidence="4 5">MS-2</strain>
    </source>
</reference>
<keyword evidence="2" id="KW-1133">Transmembrane helix</keyword>
<keyword evidence="1" id="KW-0539">Nucleus</keyword>
<evidence type="ECO:0000256" key="2">
    <source>
        <dbReference type="SAM" id="Phobius"/>
    </source>
</evidence>
<protein>
    <submittedName>
        <fullName evidence="4">Gypsy retrotransposon integrase-like protein 1</fullName>
    </submittedName>
</protein>
<organism evidence="4 5">
    <name type="scientific">Marasmius tenuissimus</name>
    <dbReference type="NCBI Taxonomy" id="585030"/>
    <lineage>
        <taxon>Eukaryota</taxon>
        <taxon>Fungi</taxon>
        <taxon>Dikarya</taxon>
        <taxon>Basidiomycota</taxon>
        <taxon>Agaricomycotina</taxon>
        <taxon>Agaricomycetes</taxon>
        <taxon>Agaricomycetidae</taxon>
        <taxon>Agaricales</taxon>
        <taxon>Marasmiineae</taxon>
        <taxon>Marasmiaceae</taxon>
        <taxon>Marasmius</taxon>
    </lineage>
</organism>
<feature type="domain" description="Xylanolytic transcriptional activator regulatory" evidence="3">
    <location>
        <begin position="214"/>
        <end position="287"/>
    </location>
</feature>
<accession>A0ABR3A072</accession>
<evidence type="ECO:0000256" key="1">
    <source>
        <dbReference type="ARBA" id="ARBA00023242"/>
    </source>
</evidence>
<evidence type="ECO:0000313" key="4">
    <source>
        <dbReference type="EMBL" id="KAL0067350.1"/>
    </source>
</evidence>
<dbReference type="InterPro" id="IPR050987">
    <property type="entry name" value="AtrR-like"/>
</dbReference>
<evidence type="ECO:0000313" key="5">
    <source>
        <dbReference type="Proteomes" id="UP001437256"/>
    </source>
</evidence>